<proteinExistence type="predicted"/>
<dbReference type="Proteomes" id="UP000663868">
    <property type="component" value="Unassembled WGS sequence"/>
</dbReference>
<dbReference type="PANTHER" id="PTHR23115">
    <property type="entry name" value="TRANSLATION FACTOR"/>
    <property type="match status" value="1"/>
</dbReference>
<keyword evidence="2" id="KW-0342">GTP-binding</keyword>
<evidence type="ECO:0000259" key="3">
    <source>
        <dbReference type="Pfam" id="PF00009"/>
    </source>
</evidence>
<comment type="caution">
    <text evidence="4">The sequence shown here is derived from an EMBL/GenBank/DDBJ whole genome shotgun (WGS) entry which is preliminary data.</text>
</comment>
<dbReference type="InterPro" id="IPR050100">
    <property type="entry name" value="TRAFAC_GTPase_members"/>
</dbReference>
<dbReference type="AlphaFoldDB" id="A0A820D4D5"/>
<evidence type="ECO:0000313" key="4">
    <source>
        <dbReference type="EMBL" id="CAF4226507.1"/>
    </source>
</evidence>
<protein>
    <recommendedName>
        <fullName evidence="3">Tr-type G domain-containing protein</fullName>
    </recommendedName>
</protein>
<dbReference type="GO" id="GO:0003924">
    <property type="term" value="F:GTPase activity"/>
    <property type="evidence" value="ECO:0007669"/>
    <property type="project" value="InterPro"/>
</dbReference>
<feature type="domain" description="Tr-type G" evidence="3">
    <location>
        <begin position="5"/>
        <end position="38"/>
    </location>
</feature>
<sequence length="39" mass="4241">MSKEKPLINIVIMGHVDSGKSTLSGHLLYKCGGIDKRTI</sequence>
<organism evidence="4 5">
    <name type="scientific">Adineta steineri</name>
    <dbReference type="NCBI Taxonomy" id="433720"/>
    <lineage>
        <taxon>Eukaryota</taxon>
        <taxon>Metazoa</taxon>
        <taxon>Spiralia</taxon>
        <taxon>Gnathifera</taxon>
        <taxon>Rotifera</taxon>
        <taxon>Eurotatoria</taxon>
        <taxon>Bdelloidea</taxon>
        <taxon>Adinetida</taxon>
        <taxon>Adinetidae</taxon>
        <taxon>Adineta</taxon>
    </lineage>
</organism>
<dbReference type="EMBL" id="CAJOBB010009361">
    <property type="protein sequence ID" value="CAF4226507.1"/>
    <property type="molecule type" value="Genomic_DNA"/>
</dbReference>
<gene>
    <name evidence="4" type="ORF">KXQ929_LOCUS41493</name>
</gene>
<dbReference type="GO" id="GO:0005525">
    <property type="term" value="F:GTP binding"/>
    <property type="evidence" value="ECO:0007669"/>
    <property type="project" value="UniProtKB-KW"/>
</dbReference>
<dbReference type="SUPFAM" id="SSF52540">
    <property type="entry name" value="P-loop containing nucleoside triphosphate hydrolases"/>
    <property type="match status" value="1"/>
</dbReference>
<keyword evidence="1" id="KW-0547">Nucleotide-binding</keyword>
<evidence type="ECO:0000313" key="5">
    <source>
        <dbReference type="Proteomes" id="UP000663868"/>
    </source>
</evidence>
<accession>A0A820D4D5</accession>
<dbReference type="InterPro" id="IPR027417">
    <property type="entry name" value="P-loop_NTPase"/>
</dbReference>
<dbReference type="InterPro" id="IPR000795">
    <property type="entry name" value="T_Tr_GTP-bd_dom"/>
</dbReference>
<evidence type="ECO:0000256" key="1">
    <source>
        <dbReference type="ARBA" id="ARBA00022741"/>
    </source>
</evidence>
<dbReference type="Pfam" id="PF00009">
    <property type="entry name" value="GTP_EFTU"/>
    <property type="match status" value="1"/>
</dbReference>
<reference evidence="4" key="1">
    <citation type="submission" date="2021-02" db="EMBL/GenBank/DDBJ databases">
        <authorList>
            <person name="Nowell W R."/>
        </authorList>
    </citation>
    <scope>NUCLEOTIDE SEQUENCE</scope>
</reference>
<dbReference type="Gene3D" id="3.40.50.300">
    <property type="entry name" value="P-loop containing nucleotide triphosphate hydrolases"/>
    <property type="match status" value="1"/>
</dbReference>
<name>A0A820D4D5_9BILA</name>
<feature type="non-terminal residue" evidence="4">
    <location>
        <position position="39"/>
    </location>
</feature>
<evidence type="ECO:0000256" key="2">
    <source>
        <dbReference type="ARBA" id="ARBA00023134"/>
    </source>
</evidence>